<dbReference type="Proteomes" id="UP001139336">
    <property type="component" value="Unassembled WGS sequence"/>
</dbReference>
<evidence type="ECO:0000313" key="4">
    <source>
        <dbReference type="EMBL" id="MCF4006816.1"/>
    </source>
</evidence>
<keyword evidence="1" id="KW-1133">Transmembrane helix</keyword>
<keyword evidence="1" id="KW-0812">Transmembrane</keyword>
<keyword evidence="5" id="KW-1185">Reference proteome</keyword>
<gene>
    <name evidence="4" type="ORF">L1O03_06430</name>
</gene>
<dbReference type="Gene3D" id="2.60.40.740">
    <property type="match status" value="1"/>
</dbReference>
<dbReference type="InterPro" id="IPR026466">
    <property type="entry name" value="Fim_isopep_form_D2_dom"/>
</dbReference>
<dbReference type="RefSeq" id="WP_236118626.1">
    <property type="nucleotide sequence ID" value="NZ_JAKGSI010000003.1"/>
</dbReference>
<dbReference type="InterPro" id="IPR041033">
    <property type="entry name" value="SpaA_PFL_dom_1"/>
</dbReference>
<keyword evidence="1" id="KW-0472">Membrane</keyword>
<dbReference type="InterPro" id="IPR048052">
    <property type="entry name" value="FM1-like"/>
</dbReference>
<evidence type="ECO:0000313" key="5">
    <source>
        <dbReference type="Proteomes" id="UP001139336"/>
    </source>
</evidence>
<organism evidence="4 5">
    <name type="scientific">Corynebacterium uropygiale</name>
    <dbReference type="NCBI Taxonomy" id="1775911"/>
    <lineage>
        <taxon>Bacteria</taxon>
        <taxon>Bacillati</taxon>
        <taxon>Actinomycetota</taxon>
        <taxon>Actinomycetes</taxon>
        <taxon>Mycobacteriales</taxon>
        <taxon>Corynebacteriaceae</taxon>
        <taxon>Corynebacterium</taxon>
    </lineage>
</organism>
<dbReference type="AlphaFoldDB" id="A0A9X1TZE9"/>
<evidence type="ECO:0000259" key="3">
    <source>
        <dbReference type="Pfam" id="PF17802"/>
    </source>
</evidence>
<evidence type="ECO:0000259" key="2">
    <source>
        <dbReference type="Pfam" id="PF16555"/>
    </source>
</evidence>
<feature type="domain" description="Gram-positive pilin subunit D1 N-terminal" evidence="2">
    <location>
        <begin position="56"/>
        <end position="204"/>
    </location>
</feature>
<dbReference type="Gene3D" id="2.60.40.10">
    <property type="entry name" value="Immunoglobulins"/>
    <property type="match status" value="2"/>
</dbReference>
<feature type="domain" description="SpaA-like prealbumin fold" evidence="3">
    <location>
        <begin position="363"/>
        <end position="473"/>
    </location>
</feature>
<dbReference type="InterPro" id="IPR032364">
    <property type="entry name" value="GramPos_pilinD1_N"/>
</dbReference>
<dbReference type="NCBIfam" id="TIGR04226">
    <property type="entry name" value="RrgB_K2N_iso_D2"/>
    <property type="match status" value="1"/>
</dbReference>
<dbReference type="NCBIfam" id="NF033902">
    <property type="entry name" value="iso_D2_wall_anc"/>
    <property type="match status" value="1"/>
</dbReference>
<dbReference type="Pfam" id="PF17802">
    <property type="entry name" value="SpaA"/>
    <property type="match status" value="1"/>
</dbReference>
<accession>A0A9X1TZE9</accession>
<sequence length="534" mass="56895">MGTSLKFRRSLASIMAVGALATSGLVIAPTVTSIAPEAHAAIAYQLPSQLIDANRKGNITIFKRLNPNALQDPTGKVSSRVTDDTGVAVLGVEFTVYRVNDVDLSTHEKYAEAAKLTVAEAEEKGLTEVAKVTTEKKVGAAQARSLPVGLYLVKETDTSKATLADGTPVEGQIIPAAPFLVYLPMTDQKGTMWNYSPQVMPKNSTVTVEKTVEDKRPFAEYENRGEHPLAPADTLYTDAGEDISYTITTDIPAGGVTEYKVVDKLDTEKLTFKDMVPSIGDTKLEKETDYTLTTDPNPTVTFTEAGMKKLSDARKAGKDTKVKTVVTATVKAFGGGDVKNTGSLITNGHESESNEVVTKYGALNIFKYTGEDKKPLKGAKFKLHLCRADGTYIYNYPVSGVGKGSAPGLTINGAAEWESDENGKITIDGIHVTDFANNAVDEDGFQYCLVESQAPEGYELRPDPIMITFKSSDLTAGESATGTPLAAQKSVEVENISSVAPKLPATGGMGIGILMAIGAAVIGVGVWFARRSRS</sequence>
<feature type="transmembrane region" description="Helical" evidence="1">
    <location>
        <begin position="507"/>
        <end position="529"/>
    </location>
</feature>
<dbReference type="InterPro" id="IPR013783">
    <property type="entry name" value="Ig-like_fold"/>
</dbReference>
<dbReference type="NCBIfam" id="TIGR01167">
    <property type="entry name" value="LPXTG_anchor"/>
    <property type="match status" value="1"/>
</dbReference>
<dbReference type="EMBL" id="JAKGSI010000003">
    <property type="protein sequence ID" value="MCF4006816.1"/>
    <property type="molecule type" value="Genomic_DNA"/>
</dbReference>
<protein>
    <submittedName>
        <fullName evidence="4">SpaH/EbpB family LPXTG-anchored major pilin</fullName>
    </submittedName>
</protein>
<name>A0A9X1TZE9_9CORY</name>
<reference evidence="4" key="1">
    <citation type="submission" date="2022-01" db="EMBL/GenBank/DDBJ databases">
        <title>Corynebacterium sp. nov isolated from isolated from the feces of the greater white-fronted geese (Anser albifrons) at Poyang Lake, PR China.</title>
        <authorList>
            <person name="Liu Q."/>
        </authorList>
    </citation>
    <scope>NUCLEOTIDE SEQUENCE</scope>
    <source>
        <strain evidence="4">JCM 32435</strain>
    </source>
</reference>
<comment type="caution">
    <text evidence="4">The sequence shown here is derived from an EMBL/GenBank/DDBJ whole genome shotgun (WGS) entry which is preliminary data.</text>
</comment>
<evidence type="ECO:0000256" key="1">
    <source>
        <dbReference type="SAM" id="Phobius"/>
    </source>
</evidence>
<dbReference type="Pfam" id="PF16555">
    <property type="entry name" value="GramPos_pilinD1"/>
    <property type="match status" value="1"/>
</dbReference>
<proteinExistence type="predicted"/>
<dbReference type="GO" id="GO:0005975">
    <property type="term" value="P:carbohydrate metabolic process"/>
    <property type="evidence" value="ECO:0007669"/>
    <property type="project" value="UniProtKB-ARBA"/>
</dbReference>